<reference evidence="2 3" key="1">
    <citation type="submission" date="2019-07" db="EMBL/GenBank/DDBJ databases">
        <title>Whole genome shotgun sequence of Halobacillus faecis NBRC 103569.</title>
        <authorList>
            <person name="Hosoyama A."/>
            <person name="Uohara A."/>
            <person name="Ohji S."/>
            <person name="Ichikawa N."/>
        </authorList>
    </citation>
    <scope>NUCLEOTIDE SEQUENCE [LARGE SCALE GENOMIC DNA]</scope>
    <source>
        <strain evidence="2 3">NBRC 103569</strain>
    </source>
</reference>
<dbReference type="GO" id="GO:0003677">
    <property type="term" value="F:DNA binding"/>
    <property type="evidence" value="ECO:0007669"/>
    <property type="project" value="InterPro"/>
</dbReference>
<keyword evidence="1" id="KW-0233">DNA recombination</keyword>
<dbReference type="InterPro" id="IPR013762">
    <property type="entry name" value="Integrase-like_cat_sf"/>
</dbReference>
<sequence length="403" mass="47409">MEKDKKKLAAQDKKIRKVLKRAQRSNAAKKKELLKELEGYTKGTIEYQRTLNRIKQIPTIGDGTVVTYGDKAKVILKEANKKFGIREWKHFKPEHAKELLQDRIDRGLVAGTVRQTCHALEYINKHVNEMNVFKKSQKIEITDHQGMLEKVAENGIVRRAQDSTRLKATPDDCRRVLIEMERYNPRYASIARYEFLSGFRINDSVKQKVMYIDIKNNKHESRKSKGGLNNIVYTSHHNDEDKRFLEEIKRCADQGTGRIFERFKNNEDNYRSDKLVSKSVSELAKRCANRLGIKGPRGETFTSHSFRGGFGLERMEVYAANHERLDEIIKEKIEEQPRLHTRYKAFEGRIRKKIIKENRDARVIQKEEKIRWLVSTDLNHSRQEVVRFYIENMNVIEALKRHR</sequence>
<dbReference type="OrthoDB" id="184666at2"/>
<dbReference type="InterPro" id="IPR011010">
    <property type="entry name" value="DNA_brk_join_enz"/>
</dbReference>
<evidence type="ECO:0008006" key="4">
    <source>
        <dbReference type="Google" id="ProtNLM"/>
    </source>
</evidence>
<keyword evidence="3" id="KW-1185">Reference proteome</keyword>
<gene>
    <name evidence="2" type="ORF">HFA01_37850</name>
</gene>
<name>A0A511WYF5_9BACI</name>
<dbReference type="GO" id="GO:0015074">
    <property type="term" value="P:DNA integration"/>
    <property type="evidence" value="ECO:0007669"/>
    <property type="project" value="InterPro"/>
</dbReference>
<dbReference type="Proteomes" id="UP000321886">
    <property type="component" value="Unassembled WGS sequence"/>
</dbReference>
<dbReference type="GO" id="GO:0006310">
    <property type="term" value="P:DNA recombination"/>
    <property type="evidence" value="ECO:0007669"/>
    <property type="project" value="UniProtKB-KW"/>
</dbReference>
<dbReference type="EMBL" id="BJYD01000043">
    <property type="protein sequence ID" value="GEN55523.1"/>
    <property type="molecule type" value="Genomic_DNA"/>
</dbReference>
<evidence type="ECO:0000313" key="2">
    <source>
        <dbReference type="EMBL" id="GEN55523.1"/>
    </source>
</evidence>
<dbReference type="RefSeq" id="WP_146818885.1">
    <property type="nucleotide sequence ID" value="NZ_BJYD01000043.1"/>
</dbReference>
<dbReference type="Gene3D" id="1.10.443.10">
    <property type="entry name" value="Intergrase catalytic core"/>
    <property type="match status" value="1"/>
</dbReference>
<comment type="caution">
    <text evidence="2">The sequence shown here is derived from an EMBL/GenBank/DDBJ whole genome shotgun (WGS) entry which is preliminary data.</text>
</comment>
<dbReference type="SUPFAM" id="SSF56349">
    <property type="entry name" value="DNA breaking-rejoining enzymes"/>
    <property type="match status" value="1"/>
</dbReference>
<evidence type="ECO:0000313" key="3">
    <source>
        <dbReference type="Proteomes" id="UP000321886"/>
    </source>
</evidence>
<protein>
    <recommendedName>
        <fullName evidence="4">Tyr recombinase domain-containing protein</fullName>
    </recommendedName>
</protein>
<organism evidence="2 3">
    <name type="scientific">Halobacillus faecis</name>
    <dbReference type="NCBI Taxonomy" id="360184"/>
    <lineage>
        <taxon>Bacteria</taxon>
        <taxon>Bacillati</taxon>
        <taxon>Bacillota</taxon>
        <taxon>Bacilli</taxon>
        <taxon>Bacillales</taxon>
        <taxon>Bacillaceae</taxon>
        <taxon>Halobacillus</taxon>
    </lineage>
</organism>
<accession>A0A511WYF5</accession>
<proteinExistence type="predicted"/>
<evidence type="ECO:0000256" key="1">
    <source>
        <dbReference type="ARBA" id="ARBA00023172"/>
    </source>
</evidence>
<dbReference type="AlphaFoldDB" id="A0A511WYF5"/>